<keyword evidence="2" id="KW-1185">Reference proteome</keyword>
<dbReference type="InterPro" id="IPR043519">
    <property type="entry name" value="NT_sf"/>
</dbReference>
<sequence length="195" mass="22004">MRMPPLPAPAPPVTEEWLRARNVGDPPRLTAPIMISAYDPVWPLLYARHATRIRAALGLVALAVDHVGSTAVPGMAAKFRIDIDVVVTDPRDEDAYLPALSSAGYVLRLREPDWYERRALHGFDPPCNVHVFPPDCDEHLRHLILRDWLRTHPEDRSRYAAEKRRIAQSGVTYMAEYANQKSTVIIDILKRAGLT</sequence>
<gene>
    <name evidence="1" type="ORF">SAMN05421812_108182</name>
</gene>
<dbReference type="PANTHER" id="PTHR34822:SF1">
    <property type="entry name" value="GRPB FAMILY PROTEIN"/>
    <property type="match status" value="1"/>
</dbReference>
<dbReference type="SUPFAM" id="SSF81301">
    <property type="entry name" value="Nucleotidyltransferase"/>
    <property type="match status" value="1"/>
</dbReference>
<name>A0A239ND63_9ACTN</name>
<dbReference type="EMBL" id="FZPH01000008">
    <property type="protein sequence ID" value="SNT52856.1"/>
    <property type="molecule type" value="Genomic_DNA"/>
</dbReference>
<proteinExistence type="predicted"/>
<reference evidence="1 2" key="1">
    <citation type="submission" date="2017-06" db="EMBL/GenBank/DDBJ databases">
        <authorList>
            <person name="Kim H.J."/>
            <person name="Triplett B.A."/>
        </authorList>
    </citation>
    <scope>NUCLEOTIDE SEQUENCE [LARGE SCALE GENOMIC DNA]</scope>
    <source>
        <strain evidence="1 2">CGMCC 4.5593</strain>
    </source>
</reference>
<organism evidence="1 2">
    <name type="scientific">Asanoa hainanensis</name>
    <dbReference type="NCBI Taxonomy" id="560556"/>
    <lineage>
        <taxon>Bacteria</taxon>
        <taxon>Bacillati</taxon>
        <taxon>Actinomycetota</taxon>
        <taxon>Actinomycetes</taxon>
        <taxon>Micromonosporales</taxon>
        <taxon>Micromonosporaceae</taxon>
        <taxon>Asanoa</taxon>
    </lineage>
</organism>
<dbReference type="RefSeq" id="WP_144022702.1">
    <property type="nucleotide sequence ID" value="NZ_FZPH01000008.1"/>
</dbReference>
<protein>
    <submittedName>
        <fullName evidence="1">GrpB domain, predicted nucleotidyltransferase, UPF0157 family</fullName>
    </submittedName>
</protein>
<accession>A0A239ND63</accession>
<dbReference type="AlphaFoldDB" id="A0A239ND63"/>
<evidence type="ECO:0000313" key="1">
    <source>
        <dbReference type="EMBL" id="SNT52856.1"/>
    </source>
</evidence>
<keyword evidence="1" id="KW-0808">Transferase</keyword>
<dbReference type="PANTHER" id="PTHR34822">
    <property type="entry name" value="GRPB DOMAIN PROTEIN (AFU_ORTHOLOGUE AFUA_1G01530)"/>
    <property type="match status" value="1"/>
</dbReference>
<dbReference type="Gene3D" id="3.30.460.10">
    <property type="entry name" value="Beta Polymerase, domain 2"/>
    <property type="match status" value="1"/>
</dbReference>
<dbReference type="InterPro" id="IPR007344">
    <property type="entry name" value="GrpB/CoaE"/>
</dbReference>
<dbReference type="GO" id="GO:0016740">
    <property type="term" value="F:transferase activity"/>
    <property type="evidence" value="ECO:0007669"/>
    <property type="project" value="UniProtKB-KW"/>
</dbReference>
<evidence type="ECO:0000313" key="2">
    <source>
        <dbReference type="Proteomes" id="UP000198362"/>
    </source>
</evidence>
<dbReference type="Proteomes" id="UP000198362">
    <property type="component" value="Unassembled WGS sequence"/>
</dbReference>
<dbReference type="OrthoDB" id="9799092at2"/>
<dbReference type="Pfam" id="PF04229">
    <property type="entry name" value="GrpB"/>
    <property type="match status" value="1"/>
</dbReference>